<comment type="caution">
    <text evidence="2">The sequence shown here is derived from an EMBL/GenBank/DDBJ whole genome shotgun (WGS) entry which is preliminary data.</text>
</comment>
<gene>
    <name evidence="2" type="ORF">K450DRAFT_229865</name>
</gene>
<evidence type="ECO:0000313" key="2">
    <source>
        <dbReference type="EMBL" id="KAI8581911.1"/>
    </source>
</evidence>
<proteinExistence type="predicted"/>
<reference evidence="2" key="1">
    <citation type="submission" date="2021-06" db="EMBL/GenBank/DDBJ databases">
        <authorList>
            <consortium name="DOE Joint Genome Institute"/>
            <person name="Mondo S.J."/>
            <person name="Amses K.R."/>
            <person name="Simmons D.R."/>
            <person name="Longcore J.E."/>
            <person name="Seto K."/>
            <person name="Alves G.H."/>
            <person name="Bonds A.E."/>
            <person name="Quandt C.A."/>
            <person name="Davis W.J."/>
            <person name="Chang Y."/>
            <person name="Letcher P.M."/>
            <person name="Powell M.J."/>
            <person name="Kuo A."/>
            <person name="Labutti K."/>
            <person name="Pangilinan J."/>
            <person name="Andreopoulos W."/>
            <person name="Tritt A."/>
            <person name="Riley R."/>
            <person name="Hundley H."/>
            <person name="Johnson J."/>
            <person name="Lipzen A."/>
            <person name="Barry K."/>
            <person name="Berbee M.L."/>
            <person name="Buchler N.E."/>
            <person name="Grigoriev I.V."/>
            <person name="Spatafora J.W."/>
            <person name="Stajich J.E."/>
            <person name="James T.Y."/>
        </authorList>
    </citation>
    <scope>NUCLEOTIDE SEQUENCE</scope>
    <source>
        <strain evidence="2">AG</strain>
    </source>
</reference>
<name>A0AAD5HGT7_UMBRA</name>
<accession>A0AAD5HGT7</accession>
<feature type="transmembrane region" description="Helical" evidence="1">
    <location>
        <begin position="40"/>
        <end position="65"/>
    </location>
</feature>
<dbReference type="RefSeq" id="XP_051446915.1">
    <property type="nucleotide sequence ID" value="XM_051587155.1"/>
</dbReference>
<keyword evidence="1" id="KW-0812">Transmembrane</keyword>
<dbReference type="Proteomes" id="UP001206595">
    <property type="component" value="Unassembled WGS sequence"/>
</dbReference>
<dbReference type="EMBL" id="MU620903">
    <property type="protein sequence ID" value="KAI8581911.1"/>
    <property type="molecule type" value="Genomic_DNA"/>
</dbReference>
<keyword evidence="1" id="KW-0472">Membrane</keyword>
<keyword evidence="1" id="KW-1133">Transmembrane helix</keyword>
<keyword evidence="3" id="KW-1185">Reference proteome</keyword>
<feature type="transmembrane region" description="Helical" evidence="1">
    <location>
        <begin position="6"/>
        <end position="28"/>
    </location>
</feature>
<protein>
    <submittedName>
        <fullName evidence="2">Uncharacterized protein</fullName>
    </submittedName>
</protein>
<evidence type="ECO:0000256" key="1">
    <source>
        <dbReference type="SAM" id="Phobius"/>
    </source>
</evidence>
<dbReference type="AlphaFoldDB" id="A0AAD5HGT7"/>
<organism evidence="2 3">
    <name type="scientific">Umbelopsis ramanniana AG</name>
    <dbReference type="NCBI Taxonomy" id="1314678"/>
    <lineage>
        <taxon>Eukaryota</taxon>
        <taxon>Fungi</taxon>
        <taxon>Fungi incertae sedis</taxon>
        <taxon>Mucoromycota</taxon>
        <taxon>Mucoromycotina</taxon>
        <taxon>Umbelopsidomycetes</taxon>
        <taxon>Umbelopsidales</taxon>
        <taxon>Umbelopsidaceae</taxon>
        <taxon>Umbelopsis</taxon>
    </lineage>
</organism>
<dbReference type="GeneID" id="75912502"/>
<evidence type="ECO:0000313" key="3">
    <source>
        <dbReference type="Proteomes" id="UP001206595"/>
    </source>
</evidence>
<sequence>MCLPVIILHGTSVFPSLAFVISTLLFLIPFKSHSFNHPFIFLLTLHSCKFTYFFFLGLMVPVSFLSRNHWI</sequence>
<reference evidence="2" key="2">
    <citation type="journal article" date="2022" name="Proc. Natl. Acad. Sci. U.S.A.">
        <title>Diploid-dominant life cycles characterize the early evolution of Fungi.</title>
        <authorList>
            <person name="Amses K.R."/>
            <person name="Simmons D.R."/>
            <person name="Longcore J.E."/>
            <person name="Mondo S.J."/>
            <person name="Seto K."/>
            <person name="Jeronimo G.H."/>
            <person name="Bonds A.E."/>
            <person name="Quandt C.A."/>
            <person name="Davis W.J."/>
            <person name="Chang Y."/>
            <person name="Federici B.A."/>
            <person name="Kuo A."/>
            <person name="LaButti K."/>
            <person name="Pangilinan J."/>
            <person name="Andreopoulos W."/>
            <person name="Tritt A."/>
            <person name="Riley R."/>
            <person name="Hundley H."/>
            <person name="Johnson J."/>
            <person name="Lipzen A."/>
            <person name="Barry K."/>
            <person name="Lang B.F."/>
            <person name="Cuomo C.A."/>
            <person name="Buchler N.E."/>
            <person name="Grigoriev I.V."/>
            <person name="Spatafora J.W."/>
            <person name="Stajich J.E."/>
            <person name="James T.Y."/>
        </authorList>
    </citation>
    <scope>NUCLEOTIDE SEQUENCE</scope>
    <source>
        <strain evidence="2">AG</strain>
    </source>
</reference>